<sequence length="167" mass="18280">MNKAAWGLLGVVAVAGAGFGVWQWQKDDYDYEAAFETPEEQQLPQAPGVILRVPELAGRSPDEVAQKLGRPQDCEDSLYSRRCRYPDARAAVLYIDGKASWFTADFGDSGYPLQAETLAALGLPEGKPQQASKRELVWTGLPGYQEIHLYGDSQGIVTHALIKVAAR</sequence>
<dbReference type="EMBL" id="PSNW01000009">
    <property type="protein sequence ID" value="PPE72949.1"/>
    <property type="molecule type" value="Genomic_DNA"/>
</dbReference>
<proteinExistence type="predicted"/>
<keyword evidence="2" id="KW-1185">Reference proteome</keyword>
<reference evidence="1 2" key="1">
    <citation type="submission" date="2018-02" db="EMBL/GenBank/DDBJ databases">
        <title>Genome sequencing of Solimonas sp. HR-BB.</title>
        <authorList>
            <person name="Lee Y."/>
            <person name="Jeon C.O."/>
        </authorList>
    </citation>
    <scope>NUCLEOTIDE SEQUENCE [LARGE SCALE GENOMIC DNA]</scope>
    <source>
        <strain evidence="1 2">HR-BB</strain>
    </source>
</reference>
<name>A0A2S5TD72_9GAMM</name>
<dbReference type="AlphaFoldDB" id="A0A2S5TD72"/>
<protein>
    <submittedName>
        <fullName evidence="1">Uncharacterized protein</fullName>
    </submittedName>
</protein>
<dbReference type="RefSeq" id="WP_104231393.1">
    <property type="nucleotide sequence ID" value="NZ_PSNW01000009.1"/>
</dbReference>
<gene>
    <name evidence="1" type="ORF">C3942_16150</name>
</gene>
<accession>A0A2S5TD72</accession>
<organism evidence="1 2">
    <name type="scientific">Solimonas fluminis</name>
    <dbReference type="NCBI Taxonomy" id="2086571"/>
    <lineage>
        <taxon>Bacteria</taxon>
        <taxon>Pseudomonadati</taxon>
        <taxon>Pseudomonadota</taxon>
        <taxon>Gammaproteobacteria</taxon>
        <taxon>Nevskiales</taxon>
        <taxon>Nevskiaceae</taxon>
        <taxon>Solimonas</taxon>
    </lineage>
</organism>
<dbReference type="OrthoDB" id="9182060at2"/>
<evidence type="ECO:0000313" key="2">
    <source>
        <dbReference type="Proteomes" id="UP000238220"/>
    </source>
</evidence>
<dbReference type="Proteomes" id="UP000238220">
    <property type="component" value="Unassembled WGS sequence"/>
</dbReference>
<evidence type="ECO:0000313" key="1">
    <source>
        <dbReference type="EMBL" id="PPE72949.1"/>
    </source>
</evidence>
<comment type="caution">
    <text evidence="1">The sequence shown here is derived from an EMBL/GenBank/DDBJ whole genome shotgun (WGS) entry which is preliminary data.</text>
</comment>